<dbReference type="PANTHER" id="PTHR43133">
    <property type="entry name" value="RNA POLYMERASE ECF-TYPE SIGMA FACTO"/>
    <property type="match status" value="1"/>
</dbReference>
<evidence type="ECO:0000313" key="7">
    <source>
        <dbReference type="EMBL" id="BCJ86794.1"/>
    </source>
</evidence>
<keyword evidence="2 5" id="KW-0731">Sigma factor</keyword>
<evidence type="ECO:0000256" key="2">
    <source>
        <dbReference type="ARBA" id="ARBA00023082"/>
    </source>
</evidence>
<dbReference type="InterPro" id="IPR039425">
    <property type="entry name" value="RNA_pol_sigma-70-like"/>
</dbReference>
<dbReference type="InterPro" id="IPR014284">
    <property type="entry name" value="RNA_pol_sigma-70_dom"/>
</dbReference>
<keyword evidence="1 5" id="KW-0805">Transcription regulation</keyword>
<dbReference type="KEGG" id="eff:skT53_17790"/>
<accession>A0A7I8D9L0</accession>
<feature type="domain" description="RNA polymerase sigma-70 region 2" evidence="6">
    <location>
        <begin position="18"/>
        <end position="81"/>
    </location>
</feature>
<dbReference type="Proteomes" id="UP000593802">
    <property type="component" value="Chromosome"/>
</dbReference>
<dbReference type="RefSeq" id="WP_200760754.1">
    <property type="nucleotide sequence ID" value="NZ_AP023366.1"/>
</dbReference>
<dbReference type="PANTHER" id="PTHR43133:SF60">
    <property type="entry name" value="RNA POLYMERASE SIGMA FACTOR SIGV"/>
    <property type="match status" value="1"/>
</dbReference>
<dbReference type="GO" id="GO:0016987">
    <property type="term" value="F:sigma factor activity"/>
    <property type="evidence" value="ECO:0007669"/>
    <property type="project" value="UniProtKB-KW"/>
</dbReference>
<dbReference type="Pfam" id="PF04542">
    <property type="entry name" value="Sigma70_r2"/>
    <property type="match status" value="1"/>
</dbReference>
<dbReference type="GO" id="GO:0003677">
    <property type="term" value="F:DNA binding"/>
    <property type="evidence" value="ECO:0007669"/>
    <property type="project" value="UniProtKB-KW"/>
</dbReference>
<proteinExistence type="inferred from homology"/>
<dbReference type="AlphaFoldDB" id="A0A7I8D9L0"/>
<keyword evidence="3 5" id="KW-0238">DNA-binding</keyword>
<evidence type="ECO:0000259" key="6">
    <source>
        <dbReference type="Pfam" id="PF04542"/>
    </source>
</evidence>
<comment type="similarity">
    <text evidence="5">Belongs to the sigma-70 factor family. ECF subfamily.</text>
</comment>
<dbReference type="GO" id="GO:0006352">
    <property type="term" value="P:DNA-templated transcription initiation"/>
    <property type="evidence" value="ECO:0007669"/>
    <property type="project" value="InterPro"/>
</dbReference>
<sequence length="154" mass="18468">MQDWQTEAEKKRQISEWVSLHGAAVIRTAFYYVKDQMVAEDIAQEVFLRAYQKFDAYRGESAAATWLYRITVNACKDYLRSWSYRKLVLMQPFAENVSERSAEQEAMNRMNRNELLCNAMRLPLKYREVIVLHYLEGLKRNSICIIRWIFRTRR</sequence>
<dbReference type="InterPro" id="IPR036388">
    <property type="entry name" value="WH-like_DNA-bd_sf"/>
</dbReference>
<dbReference type="Gene3D" id="1.10.10.10">
    <property type="entry name" value="Winged helix-like DNA-binding domain superfamily/Winged helix DNA-binding domain"/>
    <property type="match status" value="1"/>
</dbReference>
<evidence type="ECO:0000256" key="4">
    <source>
        <dbReference type="ARBA" id="ARBA00023163"/>
    </source>
</evidence>
<organism evidence="7 8">
    <name type="scientific">Effusibacillus dendaii</name>
    <dbReference type="NCBI Taxonomy" id="2743772"/>
    <lineage>
        <taxon>Bacteria</taxon>
        <taxon>Bacillati</taxon>
        <taxon>Bacillota</taxon>
        <taxon>Bacilli</taxon>
        <taxon>Bacillales</taxon>
        <taxon>Alicyclobacillaceae</taxon>
        <taxon>Effusibacillus</taxon>
    </lineage>
</organism>
<dbReference type="InterPro" id="IPR013325">
    <property type="entry name" value="RNA_pol_sigma_r2"/>
</dbReference>
<dbReference type="EMBL" id="AP023366">
    <property type="protein sequence ID" value="BCJ86794.1"/>
    <property type="molecule type" value="Genomic_DNA"/>
</dbReference>
<dbReference type="PROSITE" id="PS01063">
    <property type="entry name" value="SIGMA70_ECF"/>
    <property type="match status" value="1"/>
</dbReference>
<evidence type="ECO:0000256" key="1">
    <source>
        <dbReference type="ARBA" id="ARBA00023015"/>
    </source>
</evidence>
<dbReference type="NCBIfam" id="TIGR02937">
    <property type="entry name" value="sigma70-ECF"/>
    <property type="match status" value="1"/>
</dbReference>
<protein>
    <recommendedName>
        <fullName evidence="5">RNA polymerase sigma factor</fullName>
    </recommendedName>
</protein>
<dbReference type="InterPro" id="IPR007627">
    <property type="entry name" value="RNA_pol_sigma70_r2"/>
</dbReference>
<evidence type="ECO:0000256" key="3">
    <source>
        <dbReference type="ARBA" id="ARBA00023125"/>
    </source>
</evidence>
<evidence type="ECO:0000256" key="5">
    <source>
        <dbReference type="RuleBase" id="RU000716"/>
    </source>
</evidence>
<keyword evidence="8" id="KW-1185">Reference proteome</keyword>
<keyword evidence="4 5" id="KW-0804">Transcription</keyword>
<name>A0A7I8D9L0_9BACL</name>
<dbReference type="InterPro" id="IPR000838">
    <property type="entry name" value="RNA_pol_sigma70_ECF_CS"/>
</dbReference>
<dbReference type="Gene3D" id="1.10.1740.10">
    <property type="match status" value="1"/>
</dbReference>
<dbReference type="SUPFAM" id="SSF88946">
    <property type="entry name" value="Sigma2 domain of RNA polymerase sigma factors"/>
    <property type="match status" value="1"/>
</dbReference>
<gene>
    <name evidence="7" type="ORF">skT53_17790</name>
</gene>
<reference evidence="7 8" key="1">
    <citation type="submission" date="2020-08" db="EMBL/GenBank/DDBJ databases">
        <title>Complete Genome Sequence of Effusibacillus dendaii Strain skT53, Isolated from Farmland soil.</title>
        <authorList>
            <person name="Konishi T."/>
            <person name="Kawasaki H."/>
        </authorList>
    </citation>
    <scope>NUCLEOTIDE SEQUENCE [LARGE SCALE GENOMIC DNA]</scope>
    <source>
        <strain evidence="8">skT53</strain>
    </source>
</reference>
<evidence type="ECO:0000313" key="8">
    <source>
        <dbReference type="Proteomes" id="UP000593802"/>
    </source>
</evidence>